<accession>A0ABW7STL0</accession>
<sequence>MADYPAIHGPSRPDWNCLVCGDPWPCLTRKRQLKELCQCNIRTLVRYMASYLPDAHTEITGMSTTDITERIVGWCGRPLEMWTVQEHAADSGDQDRHRRYLPNQKAGRYGRHGQQAGPEPQ</sequence>
<evidence type="ECO:0008006" key="4">
    <source>
        <dbReference type="Google" id="ProtNLM"/>
    </source>
</evidence>
<feature type="region of interest" description="Disordered" evidence="1">
    <location>
        <begin position="87"/>
        <end position="121"/>
    </location>
</feature>
<evidence type="ECO:0000313" key="2">
    <source>
        <dbReference type="EMBL" id="MFI0797055.1"/>
    </source>
</evidence>
<dbReference type="EMBL" id="JBIRPU010000042">
    <property type="protein sequence ID" value="MFI0797055.1"/>
    <property type="molecule type" value="Genomic_DNA"/>
</dbReference>
<dbReference type="RefSeq" id="WP_396685729.1">
    <property type="nucleotide sequence ID" value="NZ_JBIRPU010000042.1"/>
</dbReference>
<gene>
    <name evidence="2" type="ORF">ACH4OY_30890</name>
</gene>
<keyword evidence="3" id="KW-1185">Reference proteome</keyword>
<reference evidence="2 3" key="1">
    <citation type="submission" date="2024-10" db="EMBL/GenBank/DDBJ databases">
        <title>The Natural Products Discovery Center: Release of the First 8490 Sequenced Strains for Exploring Actinobacteria Biosynthetic Diversity.</title>
        <authorList>
            <person name="Kalkreuter E."/>
            <person name="Kautsar S.A."/>
            <person name="Yang D."/>
            <person name="Bader C.D."/>
            <person name="Teijaro C.N."/>
            <person name="Fluegel L."/>
            <person name="Davis C.M."/>
            <person name="Simpson J.R."/>
            <person name="Lauterbach L."/>
            <person name="Steele A.D."/>
            <person name="Gui C."/>
            <person name="Meng S."/>
            <person name="Li G."/>
            <person name="Viehrig K."/>
            <person name="Ye F."/>
            <person name="Su P."/>
            <person name="Kiefer A.F."/>
            <person name="Nichols A."/>
            <person name="Cepeda A.J."/>
            <person name="Yan W."/>
            <person name="Fan B."/>
            <person name="Jiang Y."/>
            <person name="Adhikari A."/>
            <person name="Zheng C.-J."/>
            <person name="Schuster L."/>
            <person name="Cowan T.M."/>
            <person name="Smanski M.J."/>
            <person name="Chevrette M.G."/>
            <person name="De Carvalho L.P.S."/>
            <person name="Shen B."/>
        </authorList>
    </citation>
    <scope>NUCLEOTIDE SEQUENCE [LARGE SCALE GENOMIC DNA]</scope>
    <source>
        <strain evidence="2 3">NPDC021253</strain>
    </source>
</reference>
<protein>
    <recommendedName>
        <fullName evidence="4">Flavin reductase</fullName>
    </recommendedName>
</protein>
<evidence type="ECO:0000313" key="3">
    <source>
        <dbReference type="Proteomes" id="UP001611075"/>
    </source>
</evidence>
<proteinExistence type="predicted"/>
<name>A0ABW7STL0_9ACTN</name>
<organism evidence="2 3">
    <name type="scientific">Micromonospora rubida</name>
    <dbReference type="NCBI Taxonomy" id="2697657"/>
    <lineage>
        <taxon>Bacteria</taxon>
        <taxon>Bacillati</taxon>
        <taxon>Actinomycetota</taxon>
        <taxon>Actinomycetes</taxon>
        <taxon>Micromonosporales</taxon>
        <taxon>Micromonosporaceae</taxon>
        <taxon>Micromonospora</taxon>
    </lineage>
</organism>
<evidence type="ECO:0000256" key="1">
    <source>
        <dbReference type="SAM" id="MobiDB-lite"/>
    </source>
</evidence>
<dbReference type="Proteomes" id="UP001611075">
    <property type="component" value="Unassembled WGS sequence"/>
</dbReference>
<comment type="caution">
    <text evidence="2">The sequence shown here is derived from an EMBL/GenBank/DDBJ whole genome shotgun (WGS) entry which is preliminary data.</text>
</comment>
<feature type="compositionally biased region" description="Basic and acidic residues" evidence="1">
    <location>
        <begin position="87"/>
        <end position="96"/>
    </location>
</feature>